<dbReference type="Pfam" id="PF00364">
    <property type="entry name" value="Biotin_lipoyl"/>
    <property type="match status" value="1"/>
</dbReference>
<organism evidence="9">
    <name type="scientific">hydrothermal vent metagenome</name>
    <dbReference type="NCBI Taxonomy" id="652676"/>
    <lineage>
        <taxon>unclassified sequences</taxon>
        <taxon>metagenomes</taxon>
        <taxon>ecological metagenomes</taxon>
    </lineage>
</organism>
<protein>
    <recommendedName>
        <fullName evidence="2">Biotin carboxyl carrier protein of acetyl-CoA carboxylase</fullName>
    </recommendedName>
</protein>
<dbReference type="GO" id="GO:0009317">
    <property type="term" value="C:acetyl-CoA carboxylase complex"/>
    <property type="evidence" value="ECO:0007669"/>
    <property type="project" value="InterPro"/>
</dbReference>
<evidence type="ECO:0000256" key="4">
    <source>
        <dbReference type="ARBA" id="ARBA00022832"/>
    </source>
</evidence>
<evidence type="ECO:0000256" key="2">
    <source>
        <dbReference type="ARBA" id="ARBA00017562"/>
    </source>
</evidence>
<proteinExistence type="predicted"/>
<comment type="pathway">
    <text evidence="1">Lipid metabolism; fatty acid biosynthesis.</text>
</comment>
<dbReference type="InterPro" id="IPR011053">
    <property type="entry name" value="Single_hybrid_motif"/>
</dbReference>
<dbReference type="EMBL" id="UOGF01000077">
    <property type="protein sequence ID" value="VAX31670.1"/>
    <property type="molecule type" value="Genomic_DNA"/>
</dbReference>
<evidence type="ECO:0000256" key="5">
    <source>
        <dbReference type="ARBA" id="ARBA00023098"/>
    </source>
</evidence>
<evidence type="ECO:0000256" key="6">
    <source>
        <dbReference type="ARBA" id="ARBA00023160"/>
    </source>
</evidence>
<evidence type="ECO:0000313" key="9">
    <source>
        <dbReference type="EMBL" id="VAX31670.1"/>
    </source>
</evidence>
<feature type="domain" description="Lipoyl-binding" evidence="8">
    <location>
        <begin position="70"/>
        <end position="146"/>
    </location>
</feature>
<accession>A0A3B1DA16</accession>
<dbReference type="GO" id="GO:0003989">
    <property type="term" value="F:acetyl-CoA carboxylase activity"/>
    <property type="evidence" value="ECO:0007669"/>
    <property type="project" value="InterPro"/>
</dbReference>
<dbReference type="PANTHER" id="PTHR45266">
    <property type="entry name" value="OXALOACETATE DECARBOXYLASE ALPHA CHAIN"/>
    <property type="match status" value="1"/>
</dbReference>
<dbReference type="InterPro" id="IPR001249">
    <property type="entry name" value="AcCoA_biotinCC"/>
</dbReference>
<evidence type="ECO:0000256" key="7">
    <source>
        <dbReference type="ARBA" id="ARBA00023267"/>
    </source>
</evidence>
<keyword evidence="5" id="KW-0443">Lipid metabolism</keyword>
<dbReference type="PROSITE" id="PS50968">
    <property type="entry name" value="BIOTINYL_LIPOYL"/>
    <property type="match status" value="1"/>
</dbReference>
<dbReference type="AlphaFoldDB" id="A0A3B1DA16"/>
<dbReference type="GO" id="GO:0006633">
    <property type="term" value="P:fatty acid biosynthetic process"/>
    <property type="evidence" value="ECO:0007669"/>
    <property type="project" value="UniProtKB-UniPathway"/>
</dbReference>
<dbReference type="InterPro" id="IPR050709">
    <property type="entry name" value="Biotin_Carboxyl_Carrier/Decarb"/>
</dbReference>
<evidence type="ECO:0000259" key="8">
    <source>
        <dbReference type="PROSITE" id="PS50968"/>
    </source>
</evidence>
<dbReference type="InterPro" id="IPR000089">
    <property type="entry name" value="Biotin_lipoyl"/>
</dbReference>
<dbReference type="Gene3D" id="2.40.50.100">
    <property type="match status" value="1"/>
</dbReference>
<name>A0A3B1DA16_9ZZZZ</name>
<dbReference type="PRINTS" id="PR01071">
    <property type="entry name" value="ACOABIOTINCC"/>
</dbReference>
<reference evidence="9" key="1">
    <citation type="submission" date="2018-06" db="EMBL/GenBank/DDBJ databases">
        <authorList>
            <person name="Zhirakovskaya E."/>
        </authorList>
    </citation>
    <scope>NUCLEOTIDE SEQUENCE</scope>
</reference>
<dbReference type="SUPFAM" id="SSF51230">
    <property type="entry name" value="Single hybrid motif"/>
    <property type="match status" value="1"/>
</dbReference>
<keyword evidence="7" id="KW-0092">Biotin</keyword>
<gene>
    <name evidence="9" type="ORF">MNBD_NITROSPIRAE01-1996</name>
</gene>
<dbReference type="UniPathway" id="UPA00094"/>
<sequence length="148" mass="15910">MDLKELKELISLMDDAQLSEIELEEDGRRIRLKKASAEPIVIAPIAAGQNETVASTATQATASEQNNALHHPVTSPIVGTFYTAASPNTDPYIALGDLVKKGQVICIVEAMKLMNEIESDIDGRIVKTCVEDGAAVEYGEALFLIEPA</sequence>
<keyword evidence="3" id="KW-0444">Lipid biosynthesis</keyword>
<dbReference type="InterPro" id="IPR001882">
    <property type="entry name" value="Biotin_BS"/>
</dbReference>
<dbReference type="NCBIfam" id="TIGR00531">
    <property type="entry name" value="BCCP"/>
    <property type="match status" value="1"/>
</dbReference>
<evidence type="ECO:0000256" key="3">
    <source>
        <dbReference type="ARBA" id="ARBA00022516"/>
    </source>
</evidence>
<dbReference type="PANTHER" id="PTHR45266:SF3">
    <property type="entry name" value="OXALOACETATE DECARBOXYLASE ALPHA CHAIN"/>
    <property type="match status" value="1"/>
</dbReference>
<evidence type="ECO:0000256" key="1">
    <source>
        <dbReference type="ARBA" id="ARBA00005194"/>
    </source>
</evidence>
<dbReference type="CDD" id="cd06850">
    <property type="entry name" value="biotinyl_domain"/>
    <property type="match status" value="1"/>
</dbReference>
<keyword evidence="4" id="KW-0276">Fatty acid metabolism</keyword>
<keyword evidence="6" id="KW-0275">Fatty acid biosynthesis</keyword>
<dbReference type="PROSITE" id="PS00188">
    <property type="entry name" value="BIOTIN"/>
    <property type="match status" value="1"/>
</dbReference>